<gene>
    <name evidence="2" type="ORF">G4D63_10005</name>
</gene>
<evidence type="ECO:0000313" key="3">
    <source>
        <dbReference type="Proteomes" id="UP000481043"/>
    </source>
</evidence>
<evidence type="ECO:0000313" key="2">
    <source>
        <dbReference type="EMBL" id="NEY72056.1"/>
    </source>
</evidence>
<reference evidence="2 3" key="1">
    <citation type="submission" date="2020-02" db="EMBL/GenBank/DDBJ databases">
        <title>Bacillus aquiflavi sp. nov., isolated from yellow water of strong flavor Chinese baijiu in Yibin region of China.</title>
        <authorList>
            <person name="Xie J."/>
        </authorList>
    </citation>
    <scope>NUCLEOTIDE SEQUENCE [LARGE SCALE GENOMIC DNA]</scope>
    <source>
        <strain evidence="2 3">SA4</strain>
    </source>
</reference>
<keyword evidence="1" id="KW-0812">Transmembrane</keyword>
<dbReference type="EMBL" id="JAAIWM010000003">
    <property type="protein sequence ID" value="NEY72056.1"/>
    <property type="molecule type" value="Genomic_DNA"/>
</dbReference>
<feature type="transmembrane region" description="Helical" evidence="1">
    <location>
        <begin position="47"/>
        <end position="68"/>
    </location>
</feature>
<proteinExistence type="predicted"/>
<organism evidence="2 3">
    <name type="scientific">Bacillus mesophilus</name>
    <dbReference type="NCBI Taxonomy" id="1808955"/>
    <lineage>
        <taxon>Bacteria</taxon>
        <taxon>Bacillati</taxon>
        <taxon>Bacillota</taxon>
        <taxon>Bacilli</taxon>
        <taxon>Bacillales</taxon>
        <taxon>Bacillaceae</taxon>
        <taxon>Bacillus</taxon>
    </lineage>
</organism>
<keyword evidence="1" id="KW-1133">Transmembrane helix</keyword>
<dbReference type="RefSeq" id="WP_163179532.1">
    <property type="nucleotide sequence ID" value="NZ_JAAIWM010000003.1"/>
</dbReference>
<accession>A0A6M0Q6S4</accession>
<dbReference type="AlphaFoldDB" id="A0A6M0Q6S4"/>
<comment type="caution">
    <text evidence="2">The sequence shown here is derived from an EMBL/GenBank/DDBJ whole genome shotgun (WGS) entry which is preliminary data.</text>
</comment>
<keyword evidence="1" id="KW-0472">Membrane</keyword>
<protein>
    <submittedName>
        <fullName evidence="2">Uncharacterized protein</fullName>
    </submittedName>
</protein>
<sequence>MDQLEKRLNQLKNSYDELPTTDQTDQIMKRIKETEIQKKKKSWKTQLPYVASFMGVLLIGSLLVAQLLSSQNNTTGEGTNPEEETVASAVTTEQLEEKHQQLVSFYNEKKLALEQISVINIPVAEDLAHITEAKALIDQVGSPSYKKYQNEADLEKSFNEYTEFVRTRFQLPKDDLAAINESSDVVMILSKQQNLLSKFVDKRVALVKSGALNEVLSTDTSEALKQLNGGLDIDNPEVLEFATAVIENGYYFTQDEEGQFEVSINYELLLNEYGSLLDETEKQFVELMTDRIAVDHYILVTWDELAERLVQLEELQNNYQGTSNAIENEYQAVLYMYLNGGDNRPAFINGKLDPQLQESYENFLENNKDTATYSIVNEYYTLLKEENFSEQAVVDFNY</sequence>
<name>A0A6M0Q6S4_9BACI</name>
<evidence type="ECO:0000256" key="1">
    <source>
        <dbReference type="SAM" id="Phobius"/>
    </source>
</evidence>
<keyword evidence="3" id="KW-1185">Reference proteome</keyword>
<dbReference type="Proteomes" id="UP000481043">
    <property type="component" value="Unassembled WGS sequence"/>
</dbReference>